<feature type="transmembrane region" description="Helical" evidence="8">
    <location>
        <begin position="63"/>
        <end position="81"/>
    </location>
</feature>
<dbReference type="InterPro" id="IPR020846">
    <property type="entry name" value="MFS_dom"/>
</dbReference>
<evidence type="ECO:0000313" key="10">
    <source>
        <dbReference type="EMBL" id="NMP20986.1"/>
    </source>
</evidence>
<dbReference type="SUPFAM" id="SSF103473">
    <property type="entry name" value="MFS general substrate transporter"/>
    <property type="match status" value="1"/>
</dbReference>
<feature type="transmembrane region" description="Helical" evidence="8">
    <location>
        <begin position="5"/>
        <end position="23"/>
    </location>
</feature>
<keyword evidence="7 8" id="KW-0472">Membrane</keyword>
<name>A0A7Y0Q1M4_9FIRM</name>
<dbReference type="PROSITE" id="PS00216">
    <property type="entry name" value="SUGAR_TRANSPORT_1"/>
    <property type="match status" value="1"/>
</dbReference>
<dbReference type="InterPro" id="IPR001958">
    <property type="entry name" value="Tet-R_TetA/multi-R_MdtG-like"/>
</dbReference>
<comment type="caution">
    <text evidence="10">The sequence shown here is derived from an EMBL/GenBank/DDBJ whole genome shotgun (WGS) entry which is preliminary data.</text>
</comment>
<keyword evidence="4" id="KW-1003">Cell membrane</keyword>
<feature type="domain" description="Major facilitator superfamily (MFS) profile" evidence="9">
    <location>
        <begin position="1"/>
        <end position="369"/>
    </location>
</feature>
<dbReference type="PANTHER" id="PTHR23517">
    <property type="entry name" value="RESISTANCE PROTEIN MDTM, PUTATIVE-RELATED-RELATED"/>
    <property type="match status" value="1"/>
</dbReference>
<evidence type="ECO:0000256" key="2">
    <source>
        <dbReference type="ARBA" id="ARBA00007520"/>
    </source>
</evidence>
<organism evidence="10 11">
    <name type="scientific">Sulfobacillus harzensis</name>
    <dbReference type="NCBI Taxonomy" id="2729629"/>
    <lineage>
        <taxon>Bacteria</taxon>
        <taxon>Bacillati</taxon>
        <taxon>Bacillota</taxon>
        <taxon>Clostridia</taxon>
        <taxon>Eubacteriales</taxon>
        <taxon>Clostridiales Family XVII. Incertae Sedis</taxon>
        <taxon>Sulfobacillus</taxon>
    </lineage>
</organism>
<feature type="transmembrane region" description="Helical" evidence="8">
    <location>
        <begin position="121"/>
        <end position="143"/>
    </location>
</feature>
<dbReference type="Proteomes" id="UP000533476">
    <property type="component" value="Unassembled WGS sequence"/>
</dbReference>
<feature type="transmembrane region" description="Helical" evidence="8">
    <location>
        <begin position="29"/>
        <end position="51"/>
    </location>
</feature>
<feature type="transmembrane region" description="Helical" evidence="8">
    <location>
        <begin position="193"/>
        <end position="211"/>
    </location>
</feature>
<dbReference type="PRINTS" id="PR01035">
    <property type="entry name" value="TCRTETA"/>
</dbReference>
<evidence type="ECO:0000256" key="1">
    <source>
        <dbReference type="ARBA" id="ARBA00004651"/>
    </source>
</evidence>
<dbReference type="PROSITE" id="PS50850">
    <property type="entry name" value="MFS"/>
    <property type="match status" value="1"/>
</dbReference>
<evidence type="ECO:0000313" key="11">
    <source>
        <dbReference type="Proteomes" id="UP000533476"/>
    </source>
</evidence>
<evidence type="ECO:0000259" key="9">
    <source>
        <dbReference type="PROSITE" id="PS50850"/>
    </source>
</evidence>
<feature type="transmembrane region" description="Helical" evidence="8">
    <location>
        <begin position="349"/>
        <end position="368"/>
    </location>
</feature>
<dbReference type="AlphaFoldDB" id="A0A7Y0Q1M4"/>
<comment type="subcellular location">
    <subcellularLocation>
        <location evidence="1">Cell membrane</location>
        <topology evidence="1">Multi-pass membrane protein</topology>
    </subcellularLocation>
</comment>
<sequence>MLGRFVNLVGNSLVFPFMTIYLADRLHASMTIVGLVMALYGLSQVVAQLIGGVLSDSWGRRPVMMVSLTLGALCTLAVGLAPTPLLLIFALVLMGLSVPLFQPASMAMVGDLVPSAKLTQAYSLMRMASNAGIIIGPMIGGFLADHSFLAVFGLDALSMAIYAIIILVGIPYRRPRPVATGLKPGSIKDVVQDLPFVHFAILWGLTGMVYAQLYQVVPAYLHLDLHDPVSTFGYLAAENALLVLALQWPIARIATRFRPPVLMAAGSFCYGLGFLTMLAGRSFAVFALAVLIITIGENIINPAASTWVAQRAPEDLRGRYMGLFGLASRTGSALGPTVGGSLLTLGSGIWLSVVALGAGGVSTGFFRFG</sequence>
<evidence type="ECO:0000256" key="3">
    <source>
        <dbReference type="ARBA" id="ARBA00022448"/>
    </source>
</evidence>
<feature type="transmembrane region" description="Helical" evidence="8">
    <location>
        <begin position="87"/>
        <end position="109"/>
    </location>
</feature>
<gene>
    <name evidence="10" type="ORF">HIJ39_01270</name>
</gene>
<dbReference type="InterPro" id="IPR036259">
    <property type="entry name" value="MFS_trans_sf"/>
</dbReference>
<accession>A0A7Y0Q1M4</accession>
<keyword evidence="6 8" id="KW-1133">Transmembrane helix</keyword>
<comment type="similarity">
    <text evidence="2">Belongs to the major facilitator superfamily. TCR/Tet family.</text>
</comment>
<dbReference type="InterPro" id="IPR005829">
    <property type="entry name" value="Sugar_transporter_CS"/>
</dbReference>
<keyword evidence="3" id="KW-0813">Transport</keyword>
<evidence type="ECO:0000256" key="4">
    <source>
        <dbReference type="ARBA" id="ARBA00022475"/>
    </source>
</evidence>
<dbReference type="Pfam" id="PF07690">
    <property type="entry name" value="MFS_1"/>
    <property type="match status" value="1"/>
</dbReference>
<dbReference type="CDD" id="cd17329">
    <property type="entry name" value="MFS_MdtH_MDR_like"/>
    <property type="match status" value="1"/>
</dbReference>
<evidence type="ECO:0000256" key="7">
    <source>
        <dbReference type="ARBA" id="ARBA00023136"/>
    </source>
</evidence>
<dbReference type="PANTHER" id="PTHR23517:SF2">
    <property type="entry name" value="MULTIDRUG RESISTANCE PROTEIN MDTH"/>
    <property type="match status" value="1"/>
</dbReference>
<keyword evidence="11" id="KW-1185">Reference proteome</keyword>
<feature type="transmembrane region" description="Helical" evidence="8">
    <location>
        <begin position="149"/>
        <end position="172"/>
    </location>
</feature>
<protein>
    <submittedName>
        <fullName evidence="10">MFS transporter</fullName>
    </submittedName>
</protein>
<dbReference type="EMBL" id="JABBVZ010000003">
    <property type="protein sequence ID" value="NMP20986.1"/>
    <property type="molecule type" value="Genomic_DNA"/>
</dbReference>
<evidence type="ECO:0000256" key="5">
    <source>
        <dbReference type="ARBA" id="ARBA00022692"/>
    </source>
</evidence>
<dbReference type="GO" id="GO:0005886">
    <property type="term" value="C:plasma membrane"/>
    <property type="evidence" value="ECO:0007669"/>
    <property type="project" value="UniProtKB-SubCell"/>
</dbReference>
<dbReference type="InterPro" id="IPR011701">
    <property type="entry name" value="MFS"/>
</dbReference>
<proteinExistence type="inferred from homology"/>
<evidence type="ECO:0000256" key="8">
    <source>
        <dbReference type="SAM" id="Phobius"/>
    </source>
</evidence>
<dbReference type="Gene3D" id="1.20.1250.20">
    <property type="entry name" value="MFS general substrate transporter like domains"/>
    <property type="match status" value="1"/>
</dbReference>
<keyword evidence="5 8" id="KW-0812">Transmembrane</keyword>
<feature type="transmembrane region" description="Helical" evidence="8">
    <location>
        <begin position="231"/>
        <end position="249"/>
    </location>
</feature>
<reference evidence="10 11" key="1">
    <citation type="submission" date="2020-04" db="EMBL/GenBank/DDBJ databases">
        <authorList>
            <person name="Zhang R."/>
            <person name="Schippers A."/>
        </authorList>
    </citation>
    <scope>NUCLEOTIDE SEQUENCE [LARGE SCALE GENOMIC DNA]</scope>
    <source>
        <strain evidence="10 11">DSM 109850</strain>
    </source>
</reference>
<dbReference type="GO" id="GO:0022857">
    <property type="term" value="F:transmembrane transporter activity"/>
    <property type="evidence" value="ECO:0007669"/>
    <property type="project" value="InterPro"/>
</dbReference>
<dbReference type="InterPro" id="IPR050171">
    <property type="entry name" value="MFS_Transporters"/>
</dbReference>
<evidence type="ECO:0000256" key="6">
    <source>
        <dbReference type="ARBA" id="ARBA00022989"/>
    </source>
</evidence>